<feature type="region of interest" description="Disordered" evidence="1">
    <location>
        <begin position="293"/>
        <end position="326"/>
    </location>
</feature>
<name>A0A9P5Z6G0_9AGAR</name>
<proteinExistence type="predicted"/>
<dbReference type="AlphaFoldDB" id="A0A9P5Z6G0"/>
<keyword evidence="3" id="KW-1185">Reference proteome</keyword>
<comment type="caution">
    <text evidence="2">The sequence shown here is derived from an EMBL/GenBank/DDBJ whole genome shotgun (WGS) entry which is preliminary data.</text>
</comment>
<organism evidence="2 3">
    <name type="scientific">Pholiota conissans</name>
    <dbReference type="NCBI Taxonomy" id="109636"/>
    <lineage>
        <taxon>Eukaryota</taxon>
        <taxon>Fungi</taxon>
        <taxon>Dikarya</taxon>
        <taxon>Basidiomycota</taxon>
        <taxon>Agaricomycotina</taxon>
        <taxon>Agaricomycetes</taxon>
        <taxon>Agaricomycetidae</taxon>
        <taxon>Agaricales</taxon>
        <taxon>Agaricineae</taxon>
        <taxon>Strophariaceae</taxon>
        <taxon>Pholiota</taxon>
    </lineage>
</organism>
<feature type="region of interest" description="Disordered" evidence="1">
    <location>
        <begin position="569"/>
        <end position="600"/>
    </location>
</feature>
<dbReference type="Proteomes" id="UP000807469">
    <property type="component" value="Unassembled WGS sequence"/>
</dbReference>
<accession>A0A9P5Z6G0</accession>
<reference evidence="2" key="1">
    <citation type="submission" date="2020-11" db="EMBL/GenBank/DDBJ databases">
        <authorList>
            <consortium name="DOE Joint Genome Institute"/>
            <person name="Ahrendt S."/>
            <person name="Riley R."/>
            <person name="Andreopoulos W."/>
            <person name="Labutti K."/>
            <person name="Pangilinan J."/>
            <person name="Ruiz-Duenas F.J."/>
            <person name="Barrasa J.M."/>
            <person name="Sanchez-Garcia M."/>
            <person name="Camarero S."/>
            <person name="Miyauchi S."/>
            <person name="Serrano A."/>
            <person name="Linde D."/>
            <person name="Babiker R."/>
            <person name="Drula E."/>
            <person name="Ayuso-Fernandez I."/>
            <person name="Pacheco R."/>
            <person name="Padilla G."/>
            <person name="Ferreira P."/>
            <person name="Barriuso J."/>
            <person name="Kellner H."/>
            <person name="Castanera R."/>
            <person name="Alfaro M."/>
            <person name="Ramirez L."/>
            <person name="Pisabarro A.G."/>
            <person name="Kuo A."/>
            <person name="Tritt A."/>
            <person name="Lipzen A."/>
            <person name="He G."/>
            <person name="Yan M."/>
            <person name="Ng V."/>
            <person name="Cullen D."/>
            <person name="Martin F."/>
            <person name="Rosso M.-N."/>
            <person name="Henrissat B."/>
            <person name="Hibbett D."/>
            <person name="Martinez A.T."/>
            <person name="Grigoriev I.V."/>
        </authorList>
    </citation>
    <scope>NUCLEOTIDE SEQUENCE</scope>
    <source>
        <strain evidence="2">CIRM-BRFM 674</strain>
    </source>
</reference>
<evidence type="ECO:0000313" key="3">
    <source>
        <dbReference type="Proteomes" id="UP000807469"/>
    </source>
</evidence>
<protein>
    <submittedName>
        <fullName evidence="2">Uncharacterized protein</fullName>
    </submittedName>
</protein>
<evidence type="ECO:0000256" key="1">
    <source>
        <dbReference type="SAM" id="MobiDB-lite"/>
    </source>
</evidence>
<dbReference type="OrthoDB" id="10690164at2759"/>
<gene>
    <name evidence="2" type="ORF">BDN70DRAFT_875592</name>
</gene>
<sequence length="666" mass="71063">MPRMNGLLRILKHAKPARSGKPTAVADYASALNPALISQSSSQEFEIVFAPTEITHKNSLKTRVKTAIGIKKSIVSEEAQTSSTHVARLSVALEGLALDVAPKKKKSAFSKVKRALRKVSDIAHSRRTHSEPEAPLGVDAPAVLATAPCLGVIVTTHTKSDFFNHEDILAIINPAVEETTVTPRYTSLLPRDEPFPFAPRRRRYRPALKRVTTPVGGPISILSPAPVKDDIVTSITPTVDAVPVNKSADEALSTVERLQSQITGDDAQVTKVTPPVLVESPVFIGGSCGSSSSLSASDDSGVEPISSATGSPVSPTTLNSDTDDDPFTQLKRVYVARKQVLNKIISIKLEHAGRHRSELAISATTSGFCISTSPDQVAATGQDTLEASEEATRGNGLELCSVVAQAPCEPVSRSTATHLAAPRVSHSVSSVNLAALPVMGDLESSFPSLLETTISLASVDSMSSLDEARDFPSMRAAWALRHAPRRGEEKVVCEKKYTAGTPSPTPLDYYPPPSPPGLIDDLRSLLEALYANINSPTPRRTMSSGPLVSGAVATSFSLASTKIPRRSRPRFVSLADSEDTSPEAGPRPRRNPLGGVATSTPRLPAAARQVTLPHPLAASSPRLSKHVASTHRHSMSVLPMHISNVDSRPSMIPRRVSHRQEGVWYS</sequence>
<evidence type="ECO:0000313" key="2">
    <source>
        <dbReference type="EMBL" id="KAF9481969.1"/>
    </source>
</evidence>
<feature type="compositionally biased region" description="Polar residues" evidence="1">
    <location>
        <begin position="306"/>
        <end position="320"/>
    </location>
</feature>
<dbReference type="EMBL" id="MU155171">
    <property type="protein sequence ID" value="KAF9481969.1"/>
    <property type="molecule type" value="Genomic_DNA"/>
</dbReference>